<keyword evidence="1" id="KW-0732">Signal</keyword>
<name>A0A9X1F2Q1_9SPHN</name>
<comment type="caution">
    <text evidence="2">The sequence shown here is derived from an EMBL/GenBank/DDBJ whole genome shotgun (WGS) entry which is preliminary data.</text>
</comment>
<protein>
    <submittedName>
        <fullName evidence="2">Uncharacterized protein</fullName>
    </submittedName>
</protein>
<dbReference type="Proteomes" id="UP001138681">
    <property type="component" value="Unassembled WGS sequence"/>
</dbReference>
<dbReference type="AlphaFoldDB" id="A0A9X1F2Q1"/>
<keyword evidence="3" id="KW-1185">Reference proteome</keyword>
<organism evidence="2 3">
    <name type="scientific">Erythrobacter crassostreae</name>
    <dbReference type="NCBI Taxonomy" id="2828328"/>
    <lineage>
        <taxon>Bacteria</taxon>
        <taxon>Pseudomonadati</taxon>
        <taxon>Pseudomonadota</taxon>
        <taxon>Alphaproteobacteria</taxon>
        <taxon>Sphingomonadales</taxon>
        <taxon>Erythrobacteraceae</taxon>
        <taxon>Erythrobacter/Porphyrobacter group</taxon>
        <taxon>Erythrobacter</taxon>
    </lineage>
</organism>
<evidence type="ECO:0000313" key="2">
    <source>
        <dbReference type="EMBL" id="MBV7258544.1"/>
    </source>
</evidence>
<feature type="chain" id="PRO_5040889223" evidence="1">
    <location>
        <begin position="27"/>
        <end position="100"/>
    </location>
</feature>
<sequence>MKAPMLAAALALGLATSPAMVVTAHAQTKAAGFSTDTPIEQLVADKRAKAVLEKHIPGLDKHPAYGQFKTMSLTALQPWSQGAITPEMLEKIQADLAAIK</sequence>
<gene>
    <name evidence="2" type="ORF">KCG46_03010</name>
</gene>
<accession>A0A9X1F2Q1</accession>
<evidence type="ECO:0000313" key="3">
    <source>
        <dbReference type="Proteomes" id="UP001138681"/>
    </source>
</evidence>
<evidence type="ECO:0000256" key="1">
    <source>
        <dbReference type="SAM" id="SignalP"/>
    </source>
</evidence>
<dbReference type="RefSeq" id="WP_218403850.1">
    <property type="nucleotide sequence ID" value="NZ_JAGSPC010000001.1"/>
</dbReference>
<feature type="signal peptide" evidence="1">
    <location>
        <begin position="1"/>
        <end position="26"/>
    </location>
</feature>
<proteinExistence type="predicted"/>
<dbReference type="EMBL" id="JAGSPC010000001">
    <property type="protein sequence ID" value="MBV7258544.1"/>
    <property type="molecule type" value="Genomic_DNA"/>
</dbReference>
<reference evidence="2" key="1">
    <citation type="submission" date="2021-04" db="EMBL/GenBank/DDBJ databases">
        <authorList>
            <person name="Pira H."/>
            <person name="Risdian C."/>
            <person name="Wink J."/>
        </authorList>
    </citation>
    <scope>NUCLEOTIDE SEQUENCE</scope>
    <source>
        <strain evidence="2">WH158</strain>
    </source>
</reference>